<feature type="region of interest" description="Disordered" evidence="1">
    <location>
        <begin position="127"/>
        <end position="146"/>
    </location>
</feature>
<name>A0A3P7MPJ5_DIBLA</name>
<sequence length="182" mass="20359">MEKIKAFVKRPLPDINDLRSKHQSISSATDGVEVEGDNQHQHHLRSKIERLSMRSRHSVVITPHKVSEPATVTNIEANTGQDPQEFPLCLTVEMPDGTKKNYHLVADSLNCRERWLDLLQLNYKGASQESAGTPKDSLDNYTPPEGVKEVVSGKQFGQVAGTSVQLLDLFQQNMQLASKNDR</sequence>
<dbReference type="AlphaFoldDB" id="A0A3P7MPJ5"/>
<evidence type="ECO:0008006" key="4">
    <source>
        <dbReference type="Google" id="ProtNLM"/>
    </source>
</evidence>
<dbReference type="Proteomes" id="UP000281553">
    <property type="component" value="Unassembled WGS sequence"/>
</dbReference>
<evidence type="ECO:0000313" key="2">
    <source>
        <dbReference type="EMBL" id="VDN28530.1"/>
    </source>
</evidence>
<protein>
    <recommendedName>
        <fullName evidence="4">PH domain-containing protein</fullName>
    </recommendedName>
</protein>
<accession>A0A3P7MPJ5</accession>
<evidence type="ECO:0000313" key="3">
    <source>
        <dbReference type="Proteomes" id="UP000281553"/>
    </source>
</evidence>
<organism evidence="2 3">
    <name type="scientific">Dibothriocephalus latus</name>
    <name type="common">Fish tapeworm</name>
    <name type="synonym">Diphyllobothrium latum</name>
    <dbReference type="NCBI Taxonomy" id="60516"/>
    <lineage>
        <taxon>Eukaryota</taxon>
        <taxon>Metazoa</taxon>
        <taxon>Spiralia</taxon>
        <taxon>Lophotrochozoa</taxon>
        <taxon>Platyhelminthes</taxon>
        <taxon>Cestoda</taxon>
        <taxon>Eucestoda</taxon>
        <taxon>Diphyllobothriidea</taxon>
        <taxon>Diphyllobothriidae</taxon>
        <taxon>Dibothriocephalus</taxon>
    </lineage>
</organism>
<feature type="region of interest" description="Disordered" evidence="1">
    <location>
        <begin position="22"/>
        <end position="41"/>
    </location>
</feature>
<reference evidence="2 3" key="1">
    <citation type="submission" date="2018-11" db="EMBL/GenBank/DDBJ databases">
        <authorList>
            <consortium name="Pathogen Informatics"/>
        </authorList>
    </citation>
    <scope>NUCLEOTIDE SEQUENCE [LARGE SCALE GENOMIC DNA]</scope>
</reference>
<dbReference type="EMBL" id="UYRU01077800">
    <property type="protein sequence ID" value="VDN28530.1"/>
    <property type="molecule type" value="Genomic_DNA"/>
</dbReference>
<gene>
    <name evidence="2" type="ORF">DILT_LOCUS15194</name>
</gene>
<keyword evidence="3" id="KW-1185">Reference proteome</keyword>
<evidence type="ECO:0000256" key="1">
    <source>
        <dbReference type="SAM" id="MobiDB-lite"/>
    </source>
</evidence>
<proteinExistence type="predicted"/>